<name>B8B876_ORYSI</name>
<feature type="region of interest" description="Disordered" evidence="1">
    <location>
        <begin position="1"/>
        <end position="118"/>
    </location>
</feature>
<proteinExistence type="predicted"/>
<dbReference type="OMA" id="DARYKFW"/>
<organism evidence="2 3">
    <name type="scientific">Oryza sativa subsp. indica</name>
    <name type="common">Rice</name>
    <dbReference type="NCBI Taxonomy" id="39946"/>
    <lineage>
        <taxon>Eukaryota</taxon>
        <taxon>Viridiplantae</taxon>
        <taxon>Streptophyta</taxon>
        <taxon>Embryophyta</taxon>
        <taxon>Tracheophyta</taxon>
        <taxon>Spermatophyta</taxon>
        <taxon>Magnoliopsida</taxon>
        <taxon>Liliopsida</taxon>
        <taxon>Poales</taxon>
        <taxon>Poaceae</taxon>
        <taxon>BOP clade</taxon>
        <taxon>Oryzoideae</taxon>
        <taxon>Oryzeae</taxon>
        <taxon>Oryzinae</taxon>
        <taxon>Oryza</taxon>
        <taxon>Oryza sativa</taxon>
    </lineage>
</organism>
<feature type="compositionally biased region" description="Low complexity" evidence="1">
    <location>
        <begin position="33"/>
        <end position="44"/>
    </location>
</feature>
<keyword evidence="3" id="KW-1185">Reference proteome</keyword>
<sequence length="195" mass="21584">MCTVTTAIGDDDDGDHNGSGDDSDHEGSGGAVPSHPLLSPLPDLSEGRRPPPGRTGAERTDPPWRRFNRHSKVAPPARASEDRTLQRRLLDNYLAARPDLRRSGGSREGPRRARAPLPHPDGMLDARYKFWPCFFMLCDFGRYPSSIADVDKDVIAPYRHVVPNFANDSAGYDDRPTLLYFHGATRKLGAALPRR</sequence>
<evidence type="ECO:0000313" key="2">
    <source>
        <dbReference type="EMBL" id="EEC81694.1"/>
    </source>
</evidence>
<protein>
    <submittedName>
        <fullName evidence="2">Uncharacterized protein</fullName>
    </submittedName>
</protein>
<dbReference type="AlphaFoldDB" id="B8B876"/>
<dbReference type="EMBL" id="CM000132">
    <property type="protein sequence ID" value="EEC81694.1"/>
    <property type="molecule type" value="Genomic_DNA"/>
</dbReference>
<evidence type="ECO:0000256" key="1">
    <source>
        <dbReference type="SAM" id="MobiDB-lite"/>
    </source>
</evidence>
<accession>B8B876</accession>
<reference evidence="2 3" key="1">
    <citation type="journal article" date="2005" name="PLoS Biol.">
        <title>The genomes of Oryza sativa: a history of duplications.</title>
        <authorList>
            <person name="Yu J."/>
            <person name="Wang J."/>
            <person name="Lin W."/>
            <person name="Li S."/>
            <person name="Li H."/>
            <person name="Zhou J."/>
            <person name="Ni P."/>
            <person name="Dong W."/>
            <person name="Hu S."/>
            <person name="Zeng C."/>
            <person name="Zhang J."/>
            <person name="Zhang Y."/>
            <person name="Li R."/>
            <person name="Xu Z."/>
            <person name="Li S."/>
            <person name="Li X."/>
            <person name="Zheng H."/>
            <person name="Cong L."/>
            <person name="Lin L."/>
            <person name="Yin J."/>
            <person name="Geng J."/>
            <person name="Li G."/>
            <person name="Shi J."/>
            <person name="Liu J."/>
            <person name="Lv H."/>
            <person name="Li J."/>
            <person name="Wang J."/>
            <person name="Deng Y."/>
            <person name="Ran L."/>
            <person name="Shi X."/>
            <person name="Wang X."/>
            <person name="Wu Q."/>
            <person name="Li C."/>
            <person name="Ren X."/>
            <person name="Wang J."/>
            <person name="Wang X."/>
            <person name="Li D."/>
            <person name="Liu D."/>
            <person name="Zhang X."/>
            <person name="Ji Z."/>
            <person name="Zhao W."/>
            <person name="Sun Y."/>
            <person name="Zhang Z."/>
            <person name="Bao J."/>
            <person name="Han Y."/>
            <person name="Dong L."/>
            <person name="Ji J."/>
            <person name="Chen P."/>
            <person name="Wu S."/>
            <person name="Liu J."/>
            <person name="Xiao Y."/>
            <person name="Bu D."/>
            <person name="Tan J."/>
            <person name="Yang L."/>
            <person name="Ye C."/>
            <person name="Zhang J."/>
            <person name="Xu J."/>
            <person name="Zhou Y."/>
            <person name="Yu Y."/>
            <person name="Zhang B."/>
            <person name="Zhuang S."/>
            <person name="Wei H."/>
            <person name="Liu B."/>
            <person name="Lei M."/>
            <person name="Yu H."/>
            <person name="Li Y."/>
            <person name="Xu H."/>
            <person name="Wei S."/>
            <person name="He X."/>
            <person name="Fang L."/>
            <person name="Zhang Z."/>
            <person name="Zhang Y."/>
            <person name="Huang X."/>
            <person name="Su Z."/>
            <person name="Tong W."/>
            <person name="Li J."/>
            <person name="Tong Z."/>
            <person name="Li S."/>
            <person name="Ye J."/>
            <person name="Wang L."/>
            <person name="Fang L."/>
            <person name="Lei T."/>
            <person name="Chen C."/>
            <person name="Chen H."/>
            <person name="Xu Z."/>
            <person name="Li H."/>
            <person name="Huang H."/>
            <person name="Zhang F."/>
            <person name="Xu H."/>
            <person name="Li N."/>
            <person name="Zhao C."/>
            <person name="Li S."/>
            <person name="Dong L."/>
            <person name="Huang Y."/>
            <person name="Li L."/>
            <person name="Xi Y."/>
            <person name="Qi Q."/>
            <person name="Li W."/>
            <person name="Zhang B."/>
            <person name="Hu W."/>
            <person name="Zhang Y."/>
            <person name="Tian X."/>
            <person name="Jiao Y."/>
            <person name="Liang X."/>
            <person name="Jin J."/>
            <person name="Gao L."/>
            <person name="Zheng W."/>
            <person name="Hao B."/>
            <person name="Liu S."/>
            <person name="Wang W."/>
            <person name="Yuan L."/>
            <person name="Cao M."/>
            <person name="McDermott J."/>
            <person name="Samudrala R."/>
            <person name="Wang J."/>
            <person name="Wong G.K."/>
            <person name="Yang H."/>
        </authorList>
    </citation>
    <scope>NUCLEOTIDE SEQUENCE [LARGE SCALE GENOMIC DNA]</scope>
    <source>
        <strain evidence="3">cv. 93-11</strain>
    </source>
</reference>
<evidence type="ECO:0000313" key="3">
    <source>
        <dbReference type="Proteomes" id="UP000007015"/>
    </source>
</evidence>
<dbReference type="HOGENOM" id="CLU_1398416_0_0_1"/>
<gene>
    <name evidence="2" type="ORF">OsI_25288</name>
</gene>
<dbReference type="Gramene" id="BGIOSGA024645-TA">
    <property type="protein sequence ID" value="BGIOSGA024645-PA"/>
    <property type="gene ID" value="BGIOSGA024645"/>
</dbReference>
<dbReference type="Proteomes" id="UP000007015">
    <property type="component" value="Chromosome 7"/>
</dbReference>
<dbReference type="STRING" id="39946.B8B876"/>
<feature type="compositionally biased region" description="Basic and acidic residues" evidence="1">
    <location>
        <begin position="79"/>
        <end position="90"/>
    </location>
</feature>